<dbReference type="CDD" id="cd01029">
    <property type="entry name" value="TOPRIM_primases"/>
    <property type="match status" value="1"/>
</dbReference>
<evidence type="ECO:0000313" key="4">
    <source>
        <dbReference type="Proteomes" id="UP000030693"/>
    </source>
</evidence>
<dbReference type="Gene3D" id="3.40.50.300">
    <property type="entry name" value="P-loop containing nucleotide triphosphate hydrolases"/>
    <property type="match status" value="1"/>
</dbReference>
<dbReference type="EMBL" id="KB932201">
    <property type="protein sequence ID" value="KCV72546.1"/>
    <property type="molecule type" value="Genomic_DNA"/>
</dbReference>
<feature type="region of interest" description="Disordered" evidence="1">
    <location>
        <begin position="35"/>
        <end position="64"/>
    </location>
</feature>
<proteinExistence type="predicted"/>
<reference evidence="3" key="1">
    <citation type="submission" date="2013-04" db="EMBL/GenBank/DDBJ databases">
        <title>The Genome Sequence of Fonticula alba ATCC 38817.</title>
        <authorList>
            <consortium name="The Broad Institute Genomics Platform"/>
            <person name="Russ C."/>
            <person name="Cuomo C."/>
            <person name="Burger G."/>
            <person name="Gray M.W."/>
            <person name="Holland P.W.H."/>
            <person name="King N."/>
            <person name="Lang F.B.F."/>
            <person name="Roger A.J."/>
            <person name="Ruiz-Trillo I."/>
            <person name="Brown M."/>
            <person name="Walker B."/>
            <person name="Young S."/>
            <person name="Zeng Q."/>
            <person name="Gargeya S."/>
            <person name="Fitzgerald M."/>
            <person name="Haas B."/>
            <person name="Abouelleil A."/>
            <person name="Allen A.W."/>
            <person name="Alvarado L."/>
            <person name="Arachchi H.M."/>
            <person name="Berlin A.M."/>
            <person name="Chapman S.B."/>
            <person name="Gainer-Dewar J."/>
            <person name="Goldberg J."/>
            <person name="Griggs A."/>
            <person name="Gujja S."/>
            <person name="Hansen M."/>
            <person name="Howarth C."/>
            <person name="Imamovic A."/>
            <person name="Ireland A."/>
            <person name="Larimer J."/>
            <person name="McCowan C."/>
            <person name="Murphy C."/>
            <person name="Pearson M."/>
            <person name="Poon T.W."/>
            <person name="Priest M."/>
            <person name="Roberts A."/>
            <person name="Saif S."/>
            <person name="Shea T."/>
            <person name="Sisk P."/>
            <person name="Sykes S."/>
            <person name="Wortman J."/>
            <person name="Nusbaum C."/>
            <person name="Birren B."/>
        </authorList>
    </citation>
    <scope>NUCLEOTIDE SEQUENCE [LARGE SCALE GENOMIC DNA]</scope>
    <source>
        <strain evidence="3">ATCC 38817</strain>
    </source>
</reference>
<sequence length="764" mass="83950">MLRLALQQRAALRRITLASGRLAPRPGIPSVARPLAPVARREYGGGGGPRPAHTSRHAGNHSTSPAPGAGIFVSEYFQLSPFEVQNFLQLHRMENSSVGEDVHVKHCIRCRTMRLSESNWSLTINKSNGKFFCSACRGGGSWYDFKSLTYGPSFSSTCVGGTGLGAGPTDPPSMTLDDIRISLEQSPEVIGWIQEQHHIHQDTLRQFDVGIFELVREPVESQDEAEVAATQTIPYLAFPWFSCTQKDSQSTSSGPGTLATGDLLRVKLVNIQDSKSFELDPRQGETALFGLPTVVSSPSKGLIITANEWDAMAATQETGLPAVALPLDYLSLPINSMPLLEHFSRIYLWFPSDVAGNEAADKFARKLGRDRCFVVRPPVREDGSRDTAEPCQPSTILQTYHSVDSGSRTLQPEEVARAMELLQVDMSSGAGPSAAGSQMLRRLLDAERIPHEQIQRFTALRTEIYNEFMQPARVLGVPSRTLPGLTRIIKGLRRGELTIVTGATGSGKTSFLSQLSLDYCVQGVSTLWGSFEIRNSRLAKKMISQYAGRGFDTDSLKDFDKWANMFERLPMHFLRFFGSTKVELVLDAMEHAVYVHDVEHIILDNLQFMMSGQGKGGYEKFDMQDKAIEQLRTFASEKNIHITVVIHPRKEDDNVPLMTSSVFGTAKATQEADNVIILQRNRRGRYLDVRKNRFDGELGTVGYVFDRPSQRFIQVEANTVLPGNSDEEASGSEAPMKPGPSAGARTALTNAGRPAVAAASAGKA</sequence>
<dbReference type="GO" id="GO:0005524">
    <property type="term" value="F:ATP binding"/>
    <property type="evidence" value="ECO:0007669"/>
    <property type="project" value="InterPro"/>
</dbReference>
<dbReference type="SUPFAM" id="SSF56731">
    <property type="entry name" value="DNA primase core"/>
    <property type="match status" value="1"/>
</dbReference>
<protein>
    <recommendedName>
        <fullName evidence="2">SF4 helicase domain-containing protein</fullName>
    </recommendedName>
</protein>
<dbReference type="PANTHER" id="PTHR12873:SF0">
    <property type="entry name" value="TWINKLE MTDNA HELICASE"/>
    <property type="match status" value="1"/>
</dbReference>
<dbReference type="OMA" id="CFRATCQ"/>
<dbReference type="SUPFAM" id="SSF52540">
    <property type="entry name" value="P-loop containing nucleoside triphosphate hydrolases"/>
    <property type="match status" value="1"/>
</dbReference>
<evidence type="ECO:0000256" key="1">
    <source>
        <dbReference type="SAM" id="MobiDB-lite"/>
    </source>
</evidence>
<dbReference type="GO" id="GO:0003697">
    <property type="term" value="F:single-stranded DNA binding"/>
    <property type="evidence" value="ECO:0007669"/>
    <property type="project" value="InterPro"/>
</dbReference>
<dbReference type="GO" id="GO:0043139">
    <property type="term" value="F:5'-3' DNA helicase activity"/>
    <property type="evidence" value="ECO:0007669"/>
    <property type="project" value="InterPro"/>
</dbReference>
<dbReference type="RefSeq" id="XP_009492247.1">
    <property type="nucleotide sequence ID" value="XM_009493972.1"/>
</dbReference>
<dbReference type="PROSITE" id="PS51199">
    <property type="entry name" value="SF4_HELICASE"/>
    <property type="match status" value="1"/>
</dbReference>
<dbReference type="Pfam" id="PF13481">
    <property type="entry name" value="AAA_25"/>
    <property type="match status" value="1"/>
</dbReference>
<dbReference type="eggNOG" id="KOG2373">
    <property type="taxonomic scope" value="Eukaryota"/>
</dbReference>
<dbReference type="Proteomes" id="UP000030693">
    <property type="component" value="Unassembled WGS sequence"/>
</dbReference>
<evidence type="ECO:0000313" key="3">
    <source>
        <dbReference type="EMBL" id="KCV72546.1"/>
    </source>
</evidence>
<keyword evidence="4" id="KW-1185">Reference proteome</keyword>
<dbReference type="PANTHER" id="PTHR12873">
    <property type="entry name" value="T7-LIKE MITOCHONDRIAL DNA HELICASE"/>
    <property type="match status" value="1"/>
</dbReference>
<dbReference type="STRING" id="691883.A0A058ZF19"/>
<dbReference type="AlphaFoldDB" id="A0A058ZF19"/>
<dbReference type="EMBL" id="KB932201">
    <property type="protein sequence ID" value="KCV72545.1"/>
    <property type="molecule type" value="Genomic_DNA"/>
</dbReference>
<dbReference type="InterPro" id="IPR007694">
    <property type="entry name" value="DNA_helicase_DnaB-like_C"/>
</dbReference>
<name>A0A058ZF19_FONAL</name>
<organism evidence="3">
    <name type="scientific">Fonticula alba</name>
    <name type="common">Slime mold</name>
    <dbReference type="NCBI Taxonomy" id="691883"/>
    <lineage>
        <taxon>Eukaryota</taxon>
        <taxon>Rotosphaerida</taxon>
        <taxon>Fonticulaceae</taxon>
        <taxon>Fonticula</taxon>
    </lineage>
</organism>
<evidence type="ECO:0000259" key="2">
    <source>
        <dbReference type="PROSITE" id="PS51199"/>
    </source>
</evidence>
<feature type="region of interest" description="Disordered" evidence="1">
    <location>
        <begin position="721"/>
        <end position="764"/>
    </location>
</feature>
<dbReference type="InterPro" id="IPR027417">
    <property type="entry name" value="P-loop_NTPase"/>
</dbReference>
<dbReference type="Gene3D" id="3.40.1360.10">
    <property type="match status" value="1"/>
</dbReference>
<dbReference type="GO" id="GO:0006260">
    <property type="term" value="P:DNA replication"/>
    <property type="evidence" value="ECO:0007669"/>
    <property type="project" value="InterPro"/>
</dbReference>
<gene>
    <name evidence="3" type="ORF">H696_00137</name>
</gene>
<dbReference type="RefSeq" id="XP_009492246.1">
    <property type="nucleotide sequence ID" value="XM_009493971.1"/>
</dbReference>
<dbReference type="InterPro" id="IPR027032">
    <property type="entry name" value="Twinkle-like"/>
</dbReference>
<feature type="compositionally biased region" description="Low complexity" evidence="1">
    <location>
        <begin position="751"/>
        <end position="764"/>
    </location>
</feature>
<accession>A0A058ZF19</accession>
<dbReference type="CDD" id="cd01122">
    <property type="entry name" value="Twinkle_C"/>
    <property type="match status" value="1"/>
</dbReference>
<feature type="domain" description="SF4 helicase" evidence="2">
    <location>
        <begin position="471"/>
        <end position="719"/>
    </location>
</feature>
<dbReference type="OrthoDB" id="275278at2759"/>
<dbReference type="GeneID" id="20524862"/>
<dbReference type="InterPro" id="IPR034154">
    <property type="entry name" value="TOPRIM_DnaG/twinkle"/>
</dbReference>